<keyword evidence="2" id="KW-1185">Reference proteome</keyword>
<dbReference type="RefSeq" id="WP_207861950.1">
    <property type="nucleotide sequence ID" value="NZ_JAFREP010000029.1"/>
</dbReference>
<gene>
    <name evidence="1" type="ORF">J3U88_26085</name>
</gene>
<dbReference type="Proteomes" id="UP000664417">
    <property type="component" value="Unassembled WGS sequence"/>
</dbReference>
<evidence type="ECO:0000313" key="2">
    <source>
        <dbReference type="Proteomes" id="UP000664417"/>
    </source>
</evidence>
<reference evidence="1" key="1">
    <citation type="submission" date="2021-03" db="EMBL/GenBank/DDBJ databases">
        <authorList>
            <person name="Wang G."/>
        </authorList>
    </citation>
    <scope>NUCLEOTIDE SEQUENCE</scope>
    <source>
        <strain evidence="1">KCTC 12899</strain>
    </source>
</reference>
<dbReference type="EMBL" id="JAFREP010000029">
    <property type="protein sequence ID" value="MBO1321978.1"/>
    <property type="molecule type" value="Genomic_DNA"/>
</dbReference>
<evidence type="ECO:0000313" key="1">
    <source>
        <dbReference type="EMBL" id="MBO1321978.1"/>
    </source>
</evidence>
<comment type="caution">
    <text evidence="1">The sequence shown here is derived from an EMBL/GenBank/DDBJ whole genome shotgun (WGS) entry which is preliminary data.</text>
</comment>
<protein>
    <submittedName>
        <fullName evidence="1">Uncharacterized protein</fullName>
    </submittedName>
</protein>
<accession>A0A8J7U4Z1</accession>
<sequence length="1623" mass="181560">MKQLAFAPPILAFLLLFFMLPAVTATPPVHWRGLDETTWQRGTRPEFSDKRARLILEAGGETLLRLGRRDLVRLELKRGVWAEADAGQGITLWAGDADGLFAPLPKPTRAGVVIPASARFLLVRQQGPTSGELVLFQGVQQDWYDAVHWRLLTDGEPGTRLQGADGEAKRGYREVTPTQPLSLRLTGPMRLRVDSRALLRAGERDKNYHLHLDDHSQALGFWMEHAPVRDGLQWRNNAATPTEVTTLRRRYLAIPAGEVTLRFQATGPVLVRVAGEDQEDLLLGRWNRVAKRTPRSTVPGPLPAWWPATVDAAQEPVVQLLAKSLAHDKREAGLAVAAELDQWAAGYTGDLSLWARRFRDRVIYFRGLRPTTVVQTEAERTHRYRLAALPMAGWLRLSVDRRDLAAAAAITLEVEGQNPQKLLVTPPAEDETTNWVSLTLPVPAQTRALTLTAPADLPVRVANAHGRTPRLDGEQVRFYAAQLGRPLLSWFLDGRPLPAEEAAGYRAAWLLRAHFQTFADTVAANSSDPAEYTAFPVREANPAAGEPMRVQADRLEAEGDVHAALPLRRELAHRFGGADRLALVRLLHRLGEHVLAKQTAHAMVHNETEVAARIAAVDHLDHFYRRYYQGRFVLGLSVDHFAKEQNAAALTRLARVLAERGEGNAALDALALLPNPDARLRAELALQGDPALLASAVAELSPAEAALFRGRAALQGGFLPAAQLLLPDAGAAGEADAAYAEALAGLTTPAATLPALLEQLQRGEALRQSRPVTDWADAVDAVTGGTTELLYHAGRDRGREAVKIAVDDTARLRVQGPRRVQVSLRPYLPADGETAHLGCELWHNGGLTWLAGNGRKPVAHYQVLDDDGRVGPRIVHEFAVGPGVHELAWRPRGGSYLLQVKTDDAAQLDAALARIRQHIANLETAPMGAPLDDFQRAHLLLRRPELDPAAQTRLGELLLLLPESLTGLAFFRAFRGDAVQPTFSRRQWAFTRDPAQKLALQAAGRKPFTPSPDLDPVQQMQLLHRDFVRGKRQQWALSHAAVLVEQHREDPRVRSLFAPFKRQTIWQVLRAVDDFAGVRPIDSETPANPFLLTRETLLGERPENVVRLWAGQSQRFVSARGRLSFPKLRVQAVNPALPTAVTVAVRFDRGAVHQLVLQPRDQHWFLPELPVPAGAQRLEIHLVESSLNQALEIDCDPKKLLCEQETARLFMAATQAQPLTLRLFEPTWLRVETLQGRRTRVDYHFVTDTPTTFTLTPQSGERQSFYRLAARLFRRVDEPIHTENPPQLTAARAFADLGQTVAAAPVDWETEFLPPPAASFGTWDLALVARRLEQPLDEEAGSRNDDSQAVHFTWRRRNGGHAWRLRAVLRERRQDPLTLGLEARYGHRLAGGLFEAQGRLFSQQADLAALGGADEHAWSAELGARWQRSFQLTQNWRQRWRISAFARDLSLENLDGVQADAVDFAVYTRYKDNHRHGLRLDHRLAYAPFADSRFTLNLGVTGNEDWFGSLDSAGYRFGWDQLMGPWEFSLFSSGRHFYKDDHRTREYQRYRHGFELRRRLQRHGGRRFEAGLRLTVNDDGRLGGWLLLSHAWGARGDYRHYDRSDILFRRLKHELNRQAEVTP</sequence>
<proteinExistence type="predicted"/>
<organism evidence="1 2">
    <name type="scientific">Acanthopleuribacter pedis</name>
    <dbReference type="NCBI Taxonomy" id="442870"/>
    <lineage>
        <taxon>Bacteria</taxon>
        <taxon>Pseudomonadati</taxon>
        <taxon>Acidobacteriota</taxon>
        <taxon>Holophagae</taxon>
        <taxon>Acanthopleuribacterales</taxon>
        <taxon>Acanthopleuribacteraceae</taxon>
        <taxon>Acanthopleuribacter</taxon>
    </lineage>
</organism>
<name>A0A8J7U4Z1_9BACT</name>